<dbReference type="PATRIC" id="fig|1163408.3.peg.3419"/>
<keyword evidence="3" id="KW-1185">Reference proteome</keyword>
<evidence type="ECO:0000256" key="1">
    <source>
        <dbReference type="SAM" id="Phobius"/>
    </source>
</evidence>
<gene>
    <name evidence="2" type="ORF">UU9_16858</name>
</gene>
<protein>
    <recommendedName>
        <fullName evidence="4">Glycosyltransferase RgtA/B/C/D-like domain-containing protein</fullName>
    </recommendedName>
</protein>
<feature type="transmembrane region" description="Helical" evidence="1">
    <location>
        <begin position="304"/>
        <end position="322"/>
    </location>
</feature>
<proteinExistence type="predicted"/>
<keyword evidence="1" id="KW-0812">Transmembrane</keyword>
<comment type="caution">
    <text evidence="2">The sequence shown here is derived from an EMBL/GenBank/DDBJ whole genome shotgun (WGS) entry which is preliminary data.</text>
</comment>
<feature type="transmembrane region" description="Helical" evidence="1">
    <location>
        <begin position="217"/>
        <end position="236"/>
    </location>
</feature>
<name>I4VJ16_9GAMM</name>
<feature type="transmembrane region" description="Helical" evidence="1">
    <location>
        <begin position="384"/>
        <end position="402"/>
    </location>
</feature>
<feature type="transmembrane region" description="Helical" evidence="1">
    <location>
        <begin position="195"/>
        <end position="210"/>
    </location>
</feature>
<feature type="transmembrane region" description="Helical" evidence="1">
    <location>
        <begin position="334"/>
        <end position="353"/>
    </location>
</feature>
<dbReference type="EMBL" id="AJXU01000083">
    <property type="protein sequence ID" value="EIL87207.1"/>
    <property type="molecule type" value="Genomic_DNA"/>
</dbReference>
<dbReference type="Proteomes" id="UP000004210">
    <property type="component" value="Unassembled WGS sequence"/>
</dbReference>
<evidence type="ECO:0000313" key="3">
    <source>
        <dbReference type="Proteomes" id="UP000004210"/>
    </source>
</evidence>
<accession>I4VJ16</accession>
<sequence>MRALDARKFLGVRALLACLSFGALLSVLRGQDANWDLKNYHLYNAWAWLHGRLALDLAPAGLQSFFNPLLDVPYFLLGTGPLQHGPRLLAGVQGLWYGGLVFMLFRVAIRLAGLRGRTFGWADVWAVLIGVTGTMTVSQTGSSFNELPLALFILSSLYVLLPLCADTPLSQPWRRALLAGLLSGLAAGLKPTAVVYAPALALGLLLALGMRREAWRLATLFGVGALAGFVAAYGWWGWQLYELTGNPIFPLFNQVFHSAWVPALGGTDRQYLPRDLGQWLFYPLYWLGKNQHIVTEVNFADARYALAGLSTLALVTLLWLLRRQPLPMDRSIRLLLVFVATAYVSWLCLFSILRYAVPLELLSGLLLLAALQWFAPADAAPRSWLVWAMAGAFLLLAGFSRYPGWGHVPYGDVAFDVRPPAVERGSLVLVVGQPDAYVIPFLPHAQDNRYIGLSWFTRSALGFRFDALIQERIAAHAGAVYALLRDDADEDLPLLQRYLPGARISDCAPVRSGLEQRRNGKDASGNLRICRLMSD</sequence>
<keyword evidence="1" id="KW-1133">Transmembrane helix</keyword>
<evidence type="ECO:0008006" key="4">
    <source>
        <dbReference type="Google" id="ProtNLM"/>
    </source>
</evidence>
<feature type="transmembrane region" description="Helical" evidence="1">
    <location>
        <begin position="88"/>
        <end position="109"/>
    </location>
</feature>
<dbReference type="STRING" id="1163408.UU9_16858"/>
<organism evidence="2 3">
    <name type="scientific">Rhodanobacter fulvus Jip2</name>
    <dbReference type="NCBI Taxonomy" id="1163408"/>
    <lineage>
        <taxon>Bacteria</taxon>
        <taxon>Pseudomonadati</taxon>
        <taxon>Pseudomonadota</taxon>
        <taxon>Gammaproteobacteria</taxon>
        <taxon>Lysobacterales</taxon>
        <taxon>Rhodanobacteraceae</taxon>
        <taxon>Rhodanobacter</taxon>
    </lineage>
</organism>
<keyword evidence="1" id="KW-0472">Membrane</keyword>
<feature type="transmembrane region" description="Helical" evidence="1">
    <location>
        <begin position="147"/>
        <end position="165"/>
    </location>
</feature>
<dbReference type="eggNOG" id="ENOG5030CE8">
    <property type="taxonomic scope" value="Bacteria"/>
</dbReference>
<dbReference type="OrthoDB" id="1814621at2"/>
<reference evidence="2 3" key="1">
    <citation type="journal article" date="2012" name="J. Bacteriol.">
        <title>Genome sequences for six rhodanobacter strains, isolated from soils and the terrestrial subsurface, with variable denitrification capabilities.</title>
        <authorList>
            <person name="Kostka J.E."/>
            <person name="Green S.J."/>
            <person name="Rishishwar L."/>
            <person name="Prakash O."/>
            <person name="Katz L.S."/>
            <person name="Marino-Ramirez L."/>
            <person name="Jordan I.K."/>
            <person name="Munk C."/>
            <person name="Ivanova N."/>
            <person name="Mikhailova N."/>
            <person name="Watson D.B."/>
            <person name="Brown S.D."/>
            <person name="Palumbo A.V."/>
            <person name="Brooks S.C."/>
        </authorList>
    </citation>
    <scope>NUCLEOTIDE SEQUENCE [LARGE SCALE GENOMIC DNA]</scope>
    <source>
        <strain evidence="3">Jip2T</strain>
    </source>
</reference>
<evidence type="ECO:0000313" key="2">
    <source>
        <dbReference type="EMBL" id="EIL87207.1"/>
    </source>
</evidence>
<dbReference type="AlphaFoldDB" id="I4VJ16"/>
<dbReference type="RefSeq" id="WP_007082993.1">
    <property type="nucleotide sequence ID" value="NZ_AJXU01000083.1"/>
</dbReference>